<dbReference type="EMBL" id="KL198019">
    <property type="protein sequence ID" value="KDQ19664.1"/>
    <property type="molecule type" value="Genomic_DNA"/>
</dbReference>
<keyword evidence="2" id="KW-1185">Reference proteome</keyword>
<dbReference type="InParanoid" id="A0A067MVM1"/>
<dbReference type="HOGENOM" id="CLU_1160949_0_0_1"/>
<dbReference type="Proteomes" id="UP000027195">
    <property type="component" value="Unassembled WGS sequence"/>
</dbReference>
<organism evidence="1 2">
    <name type="scientific">Botryobasidium botryosum (strain FD-172 SS1)</name>
    <dbReference type="NCBI Taxonomy" id="930990"/>
    <lineage>
        <taxon>Eukaryota</taxon>
        <taxon>Fungi</taxon>
        <taxon>Dikarya</taxon>
        <taxon>Basidiomycota</taxon>
        <taxon>Agaricomycotina</taxon>
        <taxon>Agaricomycetes</taxon>
        <taxon>Cantharellales</taxon>
        <taxon>Botryobasidiaceae</taxon>
        <taxon>Botryobasidium</taxon>
    </lineage>
</organism>
<evidence type="ECO:0000313" key="2">
    <source>
        <dbReference type="Proteomes" id="UP000027195"/>
    </source>
</evidence>
<dbReference type="AlphaFoldDB" id="A0A067MVM1"/>
<reference evidence="2" key="1">
    <citation type="journal article" date="2014" name="Proc. Natl. Acad. Sci. U.S.A.">
        <title>Extensive sampling of basidiomycete genomes demonstrates inadequacy of the white-rot/brown-rot paradigm for wood decay fungi.</title>
        <authorList>
            <person name="Riley R."/>
            <person name="Salamov A.A."/>
            <person name="Brown D.W."/>
            <person name="Nagy L.G."/>
            <person name="Floudas D."/>
            <person name="Held B.W."/>
            <person name="Levasseur A."/>
            <person name="Lombard V."/>
            <person name="Morin E."/>
            <person name="Otillar R."/>
            <person name="Lindquist E.A."/>
            <person name="Sun H."/>
            <person name="LaButti K.M."/>
            <person name="Schmutz J."/>
            <person name="Jabbour D."/>
            <person name="Luo H."/>
            <person name="Baker S.E."/>
            <person name="Pisabarro A.G."/>
            <person name="Walton J.D."/>
            <person name="Blanchette R.A."/>
            <person name="Henrissat B."/>
            <person name="Martin F."/>
            <person name="Cullen D."/>
            <person name="Hibbett D.S."/>
            <person name="Grigoriev I.V."/>
        </authorList>
    </citation>
    <scope>NUCLEOTIDE SEQUENCE [LARGE SCALE GENOMIC DNA]</scope>
    <source>
        <strain evidence="2">FD-172 SS1</strain>
    </source>
</reference>
<protein>
    <submittedName>
        <fullName evidence="1">Uncharacterized protein</fullName>
    </submittedName>
</protein>
<gene>
    <name evidence="1" type="ORF">BOTBODRAFT_170721</name>
</gene>
<sequence>MRHLHTLSAGSCDDELIDLLQGIRFRHLDLSIPDEYNLTPDSALGEVLICSLDTLRGLKLSGTTGCHPVNLAYHFSSVIYAWDNLVKVDHHHNRPFLAGLHVTQGFGAKLRRVHIDTQHVIDTDAALPFRCFEWLAVLFLKVRLDAKGVSYIGSLSEIVLDRLSELPLECLYFKCRNISRFHDKQESHKSASYMAEFASLAPKVLPSLRAEEFTTVPQEDVLGVFESYGWRRWTRWRNT</sequence>
<name>A0A067MVM1_BOTB1</name>
<proteinExistence type="predicted"/>
<evidence type="ECO:0000313" key="1">
    <source>
        <dbReference type="EMBL" id="KDQ19664.1"/>
    </source>
</evidence>
<accession>A0A067MVM1</accession>